<dbReference type="InterPro" id="IPR036291">
    <property type="entry name" value="NAD(P)-bd_dom_sf"/>
</dbReference>
<accession>A0AB35BXD8</accession>
<reference evidence="2" key="1">
    <citation type="submission" date="2021-03" db="EMBL/GenBank/DDBJ databases">
        <title>Identification and antibiotic profiling of Wohlfahrtiimonas chitiniclastica, an underestimated human pathogen.</title>
        <authorList>
            <person name="Kopf A."/>
            <person name="Bunk B."/>
            <person name="Coldewey S."/>
            <person name="Gunzer F."/>
            <person name="Riedel T."/>
            <person name="Schroettner P."/>
        </authorList>
    </citation>
    <scope>NUCLEOTIDE SEQUENCE</scope>
    <source>
        <strain evidence="2">DSM 100917</strain>
    </source>
</reference>
<gene>
    <name evidence="2" type="ORF">J7561_04660</name>
</gene>
<dbReference type="RefSeq" id="WP_008315888.1">
    <property type="nucleotide sequence ID" value="NZ_CP115969.1"/>
</dbReference>
<evidence type="ECO:0000259" key="1">
    <source>
        <dbReference type="Pfam" id="PF01370"/>
    </source>
</evidence>
<sequence length="317" mass="36030">MSKIIVLGGSGYVGYHVISRLARDKNNHIIAFSRSKNVQEDTRQFSFVKFKTYPQTDAEILYHIHDADVIINLVGTMDGNRKRATKAHVDLVKRYAELAKQTSIKHFIHMSALGVSEKGGSVYFDTKWQGEVALKEALNNSGIKVSILRPSFMFGQRAPSLDGLVRLIDKFPMFMVPGAFTQFQPIYVGDVTRAIEQIMCTQSEMQATYTLVGPERMTFLEMIRDVLRYSHLCRKKAIAMPKPFAFLLALTTGWMPKAPFTMNQYNCLKIDSVSDTNNLEQLSISPQSFQSVMSYEYKYGLQDRYEADRMTAGRNII</sequence>
<dbReference type="SUPFAM" id="SSF51735">
    <property type="entry name" value="NAD(P)-binding Rossmann-fold domains"/>
    <property type="match status" value="1"/>
</dbReference>
<name>A0AB35BXD8_9GAMM</name>
<proteinExistence type="predicted"/>
<dbReference type="GO" id="GO:0044877">
    <property type="term" value="F:protein-containing complex binding"/>
    <property type="evidence" value="ECO:0007669"/>
    <property type="project" value="TreeGrafter"/>
</dbReference>
<dbReference type="InterPro" id="IPR001509">
    <property type="entry name" value="Epimerase_deHydtase"/>
</dbReference>
<dbReference type="InterPro" id="IPR051207">
    <property type="entry name" value="ComplexI_NDUFA9_subunit"/>
</dbReference>
<dbReference type="AlphaFoldDB" id="A0AB35BXD8"/>
<organism evidence="2 3">
    <name type="scientific">Wohlfahrtiimonas chitiniclastica</name>
    <dbReference type="NCBI Taxonomy" id="400946"/>
    <lineage>
        <taxon>Bacteria</taxon>
        <taxon>Pseudomonadati</taxon>
        <taxon>Pseudomonadota</taxon>
        <taxon>Gammaproteobacteria</taxon>
        <taxon>Cardiobacteriales</taxon>
        <taxon>Ignatzschineriaceae</taxon>
        <taxon>Wohlfahrtiimonas</taxon>
    </lineage>
</organism>
<protein>
    <submittedName>
        <fullName evidence="2">NAD(P)H-binding protein</fullName>
    </submittedName>
</protein>
<dbReference type="Pfam" id="PF01370">
    <property type="entry name" value="Epimerase"/>
    <property type="match status" value="1"/>
</dbReference>
<evidence type="ECO:0000313" key="3">
    <source>
        <dbReference type="Proteomes" id="UP000680020"/>
    </source>
</evidence>
<dbReference type="PANTHER" id="PTHR12126:SF11">
    <property type="entry name" value="NADH DEHYDROGENASE [UBIQUINONE] 1 ALPHA SUBCOMPLEX SUBUNIT 9, MITOCHONDRIAL"/>
    <property type="match status" value="1"/>
</dbReference>
<evidence type="ECO:0000313" key="2">
    <source>
        <dbReference type="EMBL" id="MBS7824492.1"/>
    </source>
</evidence>
<dbReference type="PANTHER" id="PTHR12126">
    <property type="entry name" value="NADH-UBIQUINONE OXIDOREDUCTASE 39 KDA SUBUNIT-RELATED"/>
    <property type="match status" value="1"/>
</dbReference>
<dbReference type="Proteomes" id="UP000680020">
    <property type="component" value="Unassembled WGS sequence"/>
</dbReference>
<dbReference type="Gene3D" id="3.40.50.720">
    <property type="entry name" value="NAD(P)-binding Rossmann-like Domain"/>
    <property type="match status" value="1"/>
</dbReference>
<dbReference type="EMBL" id="JAGIBU010000003">
    <property type="protein sequence ID" value="MBS7824492.1"/>
    <property type="molecule type" value="Genomic_DNA"/>
</dbReference>
<comment type="caution">
    <text evidence="2">The sequence shown here is derived from an EMBL/GenBank/DDBJ whole genome shotgun (WGS) entry which is preliminary data.</text>
</comment>
<feature type="domain" description="NAD-dependent epimerase/dehydratase" evidence="1">
    <location>
        <begin position="4"/>
        <end position="164"/>
    </location>
</feature>
<dbReference type="GeneID" id="58263941"/>